<dbReference type="Pfam" id="PF12728">
    <property type="entry name" value="HTH_17"/>
    <property type="match status" value="1"/>
</dbReference>
<dbReference type="InterPro" id="IPR051541">
    <property type="entry name" value="PTS_SugarTrans_NitroReg"/>
</dbReference>
<dbReference type="GO" id="GO:0030295">
    <property type="term" value="F:protein kinase activator activity"/>
    <property type="evidence" value="ECO:0007669"/>
    <property type="project" value="TreeGrafter"/>
</dbReference>
<evidence type="ECO:0000313" key="3">
    <source>
        <dbReference type="EMBL" id="CDR32875.1"/>
    </source>
</evidence>
<dbReference type="InterPro" id="IPR041657">
    <property type="entry name" value="HTH_17"/>
</dbReference>
<dbReference type="PROSITE" id="PS51094">
    <property type="entry name" value="PTS_EIIA_TYPE_2"/>
    <property type="match status" value="1"/>
</dbReference>
<name>A0A090CZL0_9BACT</name>
<dbReference type="PANTHER" id="PTHR47738">
    <property type="entry name" value="PTS SYSTEM FRUCTOSE-LIKE EIIA COMPONENT-RELATED"/>
    <property type="match status" value="1"/>
</dbReference>
<evidence type="ECO:0000259" key="2">
    <source>
        <dbReference type="PROSITE" id="PS51094"/>
    </source>
</evidence>
<dbReference type="Pfam" id="PF00359">
    <property type="entry name" value="PTS_EIIA_2"/>
    <property type="match status" value="1"/>
</dbReference>
<dbReference type="GO" id="GO:0016740">
    <property type="term" value="F:transferase activity"/>
    <property type="evidence" value="ECO:0007669"/>
    <property type="project" value="UniProtKB-KW"/>
</dbReference>
<proteinExistence type="inferred from homology"/>
<dbReference type="Gene3D" id="3.40.930.10">
    <property type="entry name" value="Mannitol-specific EII, Chain A"/>
    <property type="match status" value="1"/>
</dbReference>
<dbReference type="InterPro" id="IPR009061">
    <property type="entry name" value="DNA-bd_dom_put_sf"/>
</dbReference>
<keyword evidence="4" id="KW-1185">Reference proteome</keyword>
<dbReference type="SUPFAM" id="SSF46955">
    <property type="entry name" value="Putative DNA-binding domain"/>
    <property type="match status" value="1"/>
</dbReference>
<dbReference type="PANTHER" id="PTHR47738:SF1">
    <property type="entry name" value="NITROGEN REGULATORY PROTEIN"/>
    <property type="match status" value="1"/>
</dbReference>
<comment type="caution">
    <text evidence="3">The sequence shown here is derived from an EMBL/GenBank/DDBJ whole genome shotgun (WGS) entry which is preliminary data.</text>
</comment>
<dbReference type="RefSeq" id="WP_041016402.1">
    <property type="nucleotide sequence ID" value="NZ_CCEJ010000001.1"/>
</dbReference>
<dbReference type="eggNOG" id="COG1762">
    <property type="taxonomic scope" value="Bacteria"/>
</dbReference>
<dbReference type="InterPro" id="IPR002178">
    <property type="entry name" value="PTS_EIIA_type-2_dom"/>
</dbReference>
<evidence type="ECO:0000256" key="1">
    <source>
        <dbReference type="ARBA" id="ARBA00007034"/>
    </source>
</evidence>
<reference evidence="3" key="1">
    <citation type="submission" date="2013-12" db="EMBL/GenBank/DDBJ databases">
        <authorList>
            <person name="Linke B."/>
        </authorList>
    </citation>
    <scope>NUCLEOTIDE SEQUENCE [LARGE SCALE GENOMIC DNA]</scope>
    <source>
        <strain evidence="3">CRIB-18</strain>
    </source>
</reference>
<dbReference type="Proteomes" id="UP000031552">
    <property type="component" value="Unassembled WGS sequence"/>
</dbReference>
<reference evidence="3" key="2">
    <citation type="submission" date="2014-09" db="EMBL/GenBank/DDBJ databases">
        <title>Criblamydia sequanensis harbors a mega-plasmid encoding arsenite resistance.</title>
        <authorList>
            <person name="Bertelli C."/>
            <person name="Goesmann A."/>
            <person name="Greub G."/>
        </authorList>
    </citation>
    <scope>NUCLEOTIDE SEQUENCE [LARGE SCALE GENOMIC DNA]</scope>
    <source>
        <strain evidence="3">CRIB-18</strain>
    </source>
</reference>
<dbReference type="OrthoDB" id="95460at2"/>
<dbReference type="AlphaFoldDB" id="A0A090CZL0"/>
<dbReference type="EC" id="2.7.1.69" evidence="3"/>
<sequence>MDLQIKDVAELLNVTENAIKDWVTAGQIPYYRIDSDFRFSRIEIEDWVIRSQKNDFHLRNVDDEAKGRGNRQFSLYRAIHKGGVLHSIPGKSKEEVIRNAMAIIAKDLALDKDILTDLLLDRENLQPTAIGSGIGLPHTREAFIKNSFDSVYVVFPERAISDYGALDGKPVHSLFFLFAASDKNHLHLLAKIAHFCAQQHLKQLIEKKPNKISLLEEIKQWESHINT</sequence>
<accession>A0A090CZL0</accession>
<dbReference type="SUPFAM" id="SSF55804">
    <property type="entry name" value="Phoshotransferase/anion transport protein"/>
    <property type="match status" value="1"/>
</dbReference>
<evidence type="ECO:0000313" key="4">
    <source>
        <dbReference type="Proteomes" id="UP000031552"/>
    </source>
</evidence>
<gene>
    <name evidence="3" type="primary">ptsn3</name>
    <name evidence="3" type="ORF">CSEC_0031</name>
</gene>
<feature type="domain" description="PTS EIIA type-2" evidence="2">
    <location>
        <begin position="77"/>
        <end position="221"/>
    </location>
</feature>
<keyword evidence="3" id="KW-0808">Transferase</keyword>
<protein>
    <submittedName>
        <fullName evidence="3">PTS system enzyme IIA component</fullName>
        <ecNumber evidence="3">2.7.1.69</ecNumber>
    </submittedName>
</protein>
<dbReference type="STRING" id="1437425.CSEC_0031"/>
<organism evidence="3 4">
    <name type="scientific">Candidatus Criblamydia sequanensis CRIB-18</name>
    <dbReference type="NCBI Taxonomy" id="1437425"/>
    <lineage>
        <taxon>Bacteria</taxon>
        <taxon>Pseudomonadati</taxon>
        <taxon>Chlamydiota</taxon>
        <taxon>Chlamydiia</taxon>
        <taxon>Parachlamydiales</taxon>
        <taxon>Candidatus Criblamydiaceae</taxon>
        <taxon>Candidatus Criblamydia</taxon>
    </lineage>
</organism>
<comment type="similarity">
    <text evidence="1">Belongs to the EUO family.</text>
</comment>
<dbReference type="InterPro" id="IPR016152">
    <property type="entry name" value="PTrfase/Anion_transptr"/>
</dbReference>
<dbReference type="EMBL" id="CCEJ010000001">
    <property type="protein sequence ID" value="CDR32875.1"/>
    <property type="molecule type" value="Genomic_DNA"/>
</dbReference>